<proteinExistence type="predicted"/>
<dbReference type="OrthoDB" id="8481528at2"/>
<comment type="caution">
    <text evidence="1">The sequence shown here is derived from an EMBL/GenBank/DDBJ whole genome shotgun (WGS) entry which is preliminary data.</text>
</comment>
<gene>
    <name evidence="1" type="ORF">SanaruYs_34590</name>
</gene>
<protein>
    <submittedName>
        <fullName evidence="1">Uncharacterized protein</fullName>
    </submittedName>
</protein>
<dbReference type="Proteomes" id="UP000288227">
    <property type="component" value="Unassembled WGS sequence"/>
</dbReference>
<evidence type="ECO:0000313" key="2">
    <source>
        <dbReference type="Proteomes" id="UP000288227"/>
    </source>
</evidence>
<dbReference type="RefSeq" id="WP_127123870.1">
    <property type="nucleotide sequence ID" value="NZ_BHXQ01000007.1"/>
</dbReference>
<sequence length="247" mass="28431">MDRSKEIATDLIRLATVLRTYPVCSDPYPLDAAGNYCLSNSNRPHWSYKVGKISFDADLVNGRIPFRCTDIKVSLSIEISGSRDEQNETTINPLNSLQFDIEIEGRVSPGEENDPIDLFSSWHLDRHIYSLKDNAPNYSHPLYHLAFGGVKMEPMEKDYGRSIILPAPRIIHPPMDAVLGIDFILQNYKNKHSIKKVIEDSDYRKIVKNSQARLWKPFFESIYSHWNPSGFNIHNEFSPKMILPFYL</sequence>
<dbReference type="EMBL" id="BHXQ01000007">
    <property type="protein sequence ID" value="GCC53216.1"/>
    <property type="molecule type" value="Genomic_DNA"/>
</dbReference>
<organism evidence="1 2">
    <name type="scientific">Chryseotalea sanaruensis</name>
    <dbReference type="NCBI Taxonomy" id="2482724"/>
    <lineage>
        <taxon>Bacteria</taxon>
        <taxon>Pseudomonadati</taxon>
        <taxon>Bacteroidota</taxon>
        <taxon>Cytophagia</taxon>
        <taxon>Cytophagales</taxon>
        <taxon>Chryseotaleaceae</taxon>
        <taxon>Chryseotalea</taxon>
    </lineage>
</organism>
<reference evidence="1 2" key="1">
    <citation type="submission" date="2018-11" db="EMBL/GenBank/DDBJ databases">
        <title>Chryseotalea sanarue gen. nov., sp., nov., a member of the family Cytophagaceae, isolated from a brackish lake in Hamamatsu Japan.</title>
        <authorList>
            <person name="Maejima Y."/>
            <person name="Iino T."/>
            <person name="Muraguchi Y."/>
            <person name="Fukuda K."/>
            <person name="Ohkuma M."/>
            <person name="Moriuchi R."/>
            <person name="Dohra H."/>
            <person name="Kimbara K."/>
            <person name="Shintani M."/>
        </authorList>
    </citation>
    <scope>NUCLEOTIDE SEQUENCE [LARGE SCALE GENOMIC DNA]</scope>
    <source>
        <strain evidence="1 2">Ys</strain>
    </source>
</reference>
<evidence type="ECO:0000313" key="1">
    <source>
        <dbReference type="EMBL" id="GCC53216.1"/>
    </source>
</evidence>
<name>A0A401UE80_9BACT</name>
<dbReference type="AlphaFoldDB" id="A0A401UE80"/>
<keyword evidence="2" id="KW-1185">Reference proteome</keyword>
<accession>A0A401UE80</accession>